<name>A0ABD1CXN3_CULPP</name>
<dbReference type="CDD" id="cd09917">
    <property type="entry name" value="F-box_SF"/>
    <property type="match status" value="1"/>
</dbReference>
<dbReference type="InterPro" id="IPR032675">
    <property type="entry name" value="LRR_dom_sf"/>
</dbReference>
<dbReference type="Pfam" id="PF12937">
    <property type="entry name" value="F-box-like"/>
    <property type="match status" value="1"/>
</dbReference>
<accession>A0ABD1CXN3</accession>
<evidence type="ECO:0000313" key="3">
    <source>
        <dbReference type="EMBL" id="KAL1381143.1"/>
    </source>
</evidence>
<protein>
    <recommendedName>
        <fullName evidence="2">F-box domain-containing protein</fullName>
    </recommendedName>
</protein>
<dbReference type="AlphaFoldDB" id="A0ABD1CXN3"/>
<dbReference type="InterPro" id="IPR036047">
    <property type="entry name" value="F-box-like_dom_sf"/>
</dbReference>
<dbReference type="SMART" id="SM00256">
    <property type="entry name" value="FBOX"/>
    <property type="match status" value="1"/>
</dbReference>
<feature type="region of interest" description="Disordered" evidence="1">
    <location>
        <begin position="1"/>
        <end position="22"/>
    </location>
</feature>
<dbReference type="Proteomes" id="UP001562425">
    <property type="component" value="Unassembled WGS sequence"/>
</dbReference>
<reference evidence="3 4" key="1">
    <citation type="submission" date="2024-05" db="EMBL/GenBank/DDBJ databases">
        <title>Culex pipiens pipiens assembly and annotation.</title>
        <authorList>
            <person name="Alout H."/>
            <person name="Durand T."/>
        </authorList>
    </citation>
    <scope>NUCLEOTIDE SEQUENCE [LARGE SCALE GENOMIC DNA]</scope>
    <source>
        <strain evidence="3">HA-2024</strain>
        <tissue evidence="3">Whole body</tissue>
    </source>
</reference>
<evidence type="ECO:0000259" key="2">
    <source>
        <dbReference type="PROSITE" id="PS50181"/>
    </source>
</evidence>
<evidence type="ECO:0000313" key="4">
    <source>
        <dbReference type="Proteomes" id="UP001562425"/>
    </source>
</evidence>
<gene>
    <name evidence="3" type="ORF">pipiens_013677</name>
</gene>
<comment type="caution">
    <text evidence="3">The sequence shown here is derived from an EMBL/GenBank/DDBJ whole genome shotgun (WGS) entry which is preliminary data.</text>
</comment>
<dbReference type="PANTHER" id="PTHR38926">
    <property type="entry name" value="F-BOX DOMAIN CONTAINING PROTEIN, EXPRESSED"/>
    <property type="match status" value="1"/>
</dbReference>
<proteinExistence type="predicted"/>
<dbReference type="EMBL" id="JBEHCU010008786">
    <property type="protein sequence ID" value="KAL1381143.1"/>
    <property type="molecule type" value="Genomic_DNA"/>
</dbReference>
<dbReference type="InterPro" id="IPR001810">
    <property type="entry name" value="F-box_dom"/>
</dbReference>
<feature type="compositionally biased region" description="Basic residues" evidence="1">
    <location>
        <begin position="13"/>
        <end position="22"/>
    </location>
</feature>
<dbReference type="SUPFAM" id="SSF81383">
    <property type="entry name" value="F-box domain"/>
    <property type="match status" value="1"/>
</dbReference>
<keyword evidence="4" id="KW-1185">Reference proteome</keyword>
<evidence type="ECO:0000256" key="1">
    <source>
        <dbReference type="SAM" id="MobiDB-lite"/>
    </source>
</evidence>
<feature type="domain" description="F-box" evidence="2">
    <location>
        <begin position="22"/>
        <end position="69"/>
    </location>
</feature>
<organism evidence="3 4">
    <name type="scientific">Culex pipiens pipiens</name>
    <name type="common">Northern house mosquito</name>
    <dbReference type="NCBI Taxonomy" id="38569"/>
    <lineage>
        <taxon>Eukaryota</taxon>
        <taxon>Metazoa</taxon>
        <taxon>Ecdysozoa</taxon>
        <taxon>Arthropoda</taxon>
        <taxon>Hexapoda</taxon>
        <taxon>Insecta</taxon>
        <taxon>Pterygota</taxon>
        <taxon>Neoptera</taxon>
        <taxon>Endopterygota</taxon>
        <taxon>Diptera</taxon>
        <taxon>Nematocera</taxon>
        <taxon>Culicoidea</taxon>
        <taxon>Culicidae</taxon>
        <taxon>Culicinae</taxon>
        <taxon>Culicini</taxon>
        <taxon>Culex</taxon>
        <taxon>Culex</taxon>
    </lineage>
</organism>
<sequence length="505" mass="58364">MSSSTGSRPPRQQPHRSAKRPKLANVHLPPEIWEHIFRFLPGFQLLRLRLICRHWNDVIAGSASLMGRFHFCVTGRGRQGRMTRDYAPPGLNTMVTQVVVRKFRIEGVGAWFRDIAPRLTELHLIDCDLSVGVLFGMLRLTLNLKSLVLNFLRFTGSGEPEFRLNRLTYLFFDHVGDNTEDGHHVLDGFERMAPCLETLDLGINIESKKVEVLEWIRTMQASLRNLQLRREPYIMEGLCQLKELRLTLVSLNAIFPDDLELWTRFCRMQPHVEILTITTNDAEILAETGRLLPKLRHLALIVPGPIEVSFLATMPLLDYLEITGSNVYPVAKVSFLSHSCPSMEQFVLKNVETKDVFQFLYQSPKLARMHLVDCSLEYYPVLYRNFPKLISLTLDSIRCPIYLLDAVSNQCPKLEELHLFGLRYPDDDVVREFCKKLKLLKKLSLVFLRCVTDESARYITRYCHVLEELSADFSDAALDRLEATRRNIRIKRRICSDDEDDDDDE</sequence>
<dbReference type="SUPFAM" id="SSF52047">
    <property type="entry name" value="RNI-like"/>
    <property type="match status" value="1"/>
</dbReference>
<dbReference type="Gene3D" id="1.20.1280.50">
    <property type="match status" value="1"/>
</dbReference>
<dbReference type="Gene3D" id="3.80.10.10">
    <property type="entry name" value="Ribonuclease Inhibitor"/>
    <property type="match status" value="1"/>
</dbReference>
<dbReference type="PANTHER" id="PTHR38926:SF5">
    <property type="entry name" value="F-BOX AND LEUCINE-RICH REPEAT PROTEIN 6"/>
    <property type="match status" value="1"/>
</dbReference>
<dbReference type="PROSITE" id="PS50181">
    <property type="entry name" value="FBOX"/>
    <property type="match status" value="1"/>
</dbReference>